<evidence type="ECO:0000313" key="3">
    <source>
        <dbReference type="Proteomes" id="UP001346149"/>
    </source>
</evidence>
<dbReference type="Proteomes" id="UP001346149">
    <property type="component" value="Unassembled WGS sequence"/>
</dbReference>
<gene>
    <name evidence="2" type="ORF">SAY86_023667</name>
</gene>
<evidence type="ECO:0000313" key="2">
    <source>
        <dbReference type="EMBL" id="KAK4793232.1"/>
    </source>
</evidence>
<dbReference type="EMBL" id="JAXQNO010000008">
    <property type="protein sequence ID" value="KAK4793232.1"/>
    <property type="molecule type" value="Genomic_DNA"/>
</dbReference>
<reference evidence="2 3" key="1">
    <citation type="journal article" date="2023" name="Hortic Res">
        <title>Pangenome of water caltrop reveals structural variations and asymmetric subgenome divergence after allopolyploidization.</title>
        <authorList>
            <person name="Zhang X."/>
            <person name="Chen Y."/>
            <person name="Wang L."/>
            <person name="Yuan Y."/>
            <person name="Fang M."/>
            <person name="Shi L."/>
            <person name="Lu R."/>
            <person name="Comes H.P."/>
            <person name="Ma Y."/>
            <person name="Chen Y."/>
            <person name="Huang G."/>
            <person name="Zhou Y."/>
            <person name="Zheng Z."/>
            <person name="Qiu Y."/>
        </authorList>
    </citation>
    <scope>NUCLEOTIDE SEQUENCE [LARGE SCALE GENOMIC DNA]</scope>
    <source>
        <strain evidence="2">F231</strain>
    </source>
</reference>
<feature type="compositionally biased region" description="Polar residues" evidence="1">
    <location>
        <begin position="42"/>
        <end position="59"/>
    </location>
</feature>
<proteinExistence type="predicted"/>
<feature type="region of interest" description="Disordered" evidence="1">
    <location>
        <begin position="20"/>
        <end position="73"/>
    </location>
</feature>
<feature type="compositionally biased region" description="Basic and acidic residues" evidence="1">
    <location>
        <begin position="61"/>
        <end position="73"/>
    </location>
</feature>
<name>A0AAN7R836_TRANT</name>
<comment type="caution">
    <text evidence="2">The sequence shown here is derived from an EMBL/GenBank/DDBJ whole genome shotgun (WGS) entry which is preliminary data.</text>
</comment>
<sequence>MSLRYATRICMRSLHTLKDRTSSSTAMLSKPGKPTCQMKPASETSSGNTQQVRWVSSSGDGVKKVGEKAEESRRLQEAEKAERVMHLICWGPHLS</sequence>
<keyword evidence="3" id="KW-1185">Reference proteome</keyword>
<accession>A0AAN7R836</accession>
<protein>
    <submittedName>
        <fullName evidence="2">Uncharacterized protein</fullName>
    </submittedName>
</protein>
<dbReference type="AlphaFoldDB" id="A0AAN7R836"/>
<evidence type="ECO:0000256" key="1">
    <source>
        <dbReference type="SAM" id="MobiDB-lite"/>
    </source>
</evidence>
<organism evidence="2 3">
    <name type="scientific">Trapa natans</name>
    <name type="common">Water chestnut</name>
    <dbReference type="NCBI Taxonomy" id="22666"/>
    <lineage>
        <taxon>Eukaryota</taxon>
        <taxon>Viridiplantae</taxon>
        <taxon>Streptophyta</taxon>
        <taxon>Embryophyta</taxon>
        <taxon>Tracheophyta</taxon>
        <taxon>Spermatophyta</taxon>
        <taxon>Magnoliopsida</taxon>
        <taxon>eudicotyledons</taxon>
        <taxon>Gunneridae</taxon>
        <taxon>Pentapetalae</taxon>
        <taxon>rosids</taxon>
        <taxon>malvids</taxon>
        <taxon>Myrtales</taxon>
        <taxon>Lythraceae</taxon>
        <taxon>Trapa</taxon>
    </lineage>
</organism>